<dbReference type="Proteomes" id="UP000789706">
    <property type="component" value="Unassembled WGS sequence"/>
</dbReference>
<sequence length="284" mass="32983">MNTLFSNCAQVIIVAEQSKLTLTGFVEGSWRFLINMNAEMFKSLCCPYKKIFQLEADNNIANIFRESKDVTSIILSEHNESTSIHNFLSIETIENGTKIKYTFVYDLLNEFDIELNANVNLFKNSWSVPSTTLDKWVKIIDKNYEDIRFNHGVNVLNIKCINDGSDANDEINIYAYKSEFDTYNIEEQKIFSLVSFAKSTNYPFSVHFEPKEGTLTRLSILSYKVLCISEYQNIFDFKALLSTRKFNPSNPDYRQTMEQISQMENRPNIIRENGNLIFVRDDSF</sequence>
<dbReference type="EMBL" id="CAJVPK010001135">
    <property type="protein sequence ID" value="CAG8572942.1"/>
    <property type="molecule type" value="Genomic_DNA"/>
</dbReference>
<organism evidence="1 2">
    <name type="scientific">Diversispora eburnea</name>
    <dbReference type="NCBI Taxonomy" id="1213867"/>
    <lineage>
        <taxon>Eukaryota</taxon>
        <taxon>Fungi</taxon>
        <taxon>Fungi incertae sedis</taxon>
        <taxon>Mucoromycota</taxon>
        <taxon>Glomeromycotina</taxon>
        <taxon>Glomeromycetes</taxon>
        <taxon>Diversisporales</taxon>
        <taxon>Diversisporaceae</taxon>
        <taxon>Diversispora</taxon>
    </lineage>
</organism>
<evidence type="ECO:0000313" key="2">
    <source>
        <dbReference type="Proteomes" id="UP000789706"/>
    </source>
</evidence>
<evidence type="ECO:0000313" key="1">
    <source>
        <dbReference type="EMBL" id="CAG8572942.1"/>
    </source>
</evidence>
<keyword evidence="2" id="KW-1185">Reference proteome</keyword>
<gene>
    <name evidence="1" type="ORF">DEBURN_LOCUS8177</name>
</gene>
<proteinExistence type="predicted"/>
<comment type="caution">
    <text evidence="1">The sequence shown here is derived from an EMBL/GenBank/DDBJ whole genome shotgun (WGS) entry which is preliminary data.</text>
</comment>
<accession>A0A9N9BMC1</accession>
<dbReference type="AlphaFoldDB" id="A0A9N9BMC1"/>
<protein>
    <submittedName>
        <fullName evidence="1">9542_t:CDS:1</fullName>
    </submittedName>
</protein>
<dbReference type="OrthoDB" id="10289259at2759"/>
<reference evidence="1" key="1">
    <citation type="submission" date="2021-06" db="EMBL/GenBank/DDBJ databases">
        <authorList>
            <person name="Kallberg Y."/>
            <person name="Tangrot J."/>
            <person name="Rosling A."/>
        </authorList>
    </citation>
    <scope>NUCLEOTIDE SEQUENCE</scope>
    <source>
        <strain evidence="1">AZ414A</strain>
    </source>
</reference>
<name>A0A9N9BMC1_9GLOM</name>